<keyword evidence="2" id="KW-1185">Reference proteome</keyword>
<gene>
    <name evidence="1" type="ORF">BGCPKDLD_0892</name>
</gene>
<evidence type="ECO:0000313" key="1">
    <source>
        <dbReference type="EMBL" id="GJE74323.1"/>
    </source>
</evidence>
<proteinExistence type="predicted"/>
<accession>A0ABQ4UQ42</accession>
<protein>
    <submittedName>
        <fullName evidence="1">Uncharacterized protein</fullName>
    </submittedName>
</protein>
<organism evidence="1 2">
    <name type="scientific">Methylorubrum suomiense</name>
    <dbReference type="NCBI Taxonomy" id="144191"/>
    <lineage>
        <taxon>Bacteria</taxon>
        <taxon>Pseudomonadati</taxon>
        <taxon>Pseudomonadota</taxon>
        <taxon>Alphaproteobacteria</taxon>
        <taxon>Hyphomicrobiales</taxon>
        <taxon>Methylobacteriaceae</taxon>
        <taxon>Methylorubrum</taxon>
    </lineage>
</organism>
<dbReference type="EMBL" id="BPRE01000002">
    <property type="protein sequence ID" value="GJE74323.1"/>
    <property type="molecule type" value="Genomic_DNA"/>
</dbReference>
<reference evidence="1" key="2">
    <citation type="submission" date="2021-08" db="EMBL/GenBank/DDBJ databases">
        <authorList>
            <person name="Tani A."/>
            <person name="Ola A."/>
            <person name="Ogura Y."/>
            <person name="Katsura K."/>
            <person name="Hayashi T."/>
        </authorList>
    </citation>
    <scope>NUCLEOTIDE SEQUENCE</scope>
    <source>
        <strain evidence="1">DSM 14458</strain>
    </source>
</reference>
<evidence type="ECO:0000313" key="2">
    <source>
        <dbReference type="Proteomes" id="UP001055093"/>
    </source>
</evidence>
<dbReference type="Proteomes" id="UP001055093">
    <property type="component" value="Unassembled WGS sequence"/>
</dbReference>
<sequence>MVRVRGVHVTGKVQRCTTASGRMLTLALNGSTIGTVAFAASTAVATFTTTSGIPYLFDQGDVLTLTALATQDAGLADLVGFIALQ</sequence>
<name>A0ABQ4UQ42_9HYPH</name>
<comment type="caution">
    <text evidence="1">The sequence shown here is derived from an EMBL/GenBank/DDBJ whole genome shotgun (WGS) entry which is preliminary data.</text>
</comment>
<reference evidence="1" key="1">
    <citation type="journal article" date="2021" name="Front. Microbiol.">
        <title>Comprehensive Comparative Genomics and Phenotyping of Methylobacterium Species.</title>
        <authorList>
            <person name="Alessa O."/>
            <person name="Ogura Y."/>
            <person name="Fujitani Y."/>
            <person name="Takami H."/>
            <person name="Hayashi T."/>
            <person name="Sahin N."/>
            <person name="Tani A."/>
        </authorList>
    </citation>
    <scope>NUCLEOTIDE SEQUENCE</scope>
    <source>
        <strain evidence="1">DSM 14458</strain>
    </source>
</reference>